<reference evidence="3" key="1">
    <citation type="journal article" date="2015" name="Genome">
        <title>Whole Genome Sequence of the Non-Microcystin-Producing Microcystis aeruginosa Strain NIES-44.</title>
        <authorList>
            <person name="Okano K."/>
            <person name="Miyata N."/>
            <person name="Ozaki Y."/>
        </authorList>
    </citation>
    <scope>NUCLEOTIDE SEQUENCE [LARGE SCALE GENOMIC DNA]</scope>
    <source>
        <strain evidence="3">NIES-44</strain>
    </source>
</reference>
<organism evidence="2 3">
    <name type="scientific">Microcystis aeruginosa NIES-44</name>
    <dbReference type="NCBI Taxonomy" id="449439"/>
    <lineage>
        <taxon>Bacteria</taxon>
        <taxon>Bacillati</taxon>
        <taxon>Cyanobacteriota</taxon>
        <taxon>Cyanophyceae</taxon>
        <taxon>Oscillatoriophycideae</taxon>
        <taxon>Chroococcales</taxon>
        <taxon>Microcystaceae</taxon>
        <taxon>Microcystis</taxon>
    </lineage>
</organism>
<comment type="caution">
    <text evidence="2">The sequence shown here is derived from an EMBL/GenBank/DDBJ whole genome shotgun (WGS) entry which is preliminary data.</text>
</comment>
<dbReference type="Proteomes" id="UP000030321">
    <property type="component" value="Unassembled WGS sequence"/>
</dbReference>
<name>A0A0A1VX31_MICAE</name>
<dbReference type="RefSeq" id="WP_045360367.1">
    <property type="nucleotide sequence ID" value="NZ_BBPA01000053.1"/>
</dbReference>
<sequence length="175" mass="18775">MYKSISVLTLLTGIIAVDVVLAQSTVNLPIRVKQGESYEGLLTRASQLAEKTIISRFNQQQGLNKIDLLITAEKSGAIAPLLAVKVSRQDWFGNPNIQRWTNVFPFGKDILGFSSPAPVVTPKSPPAAVNPSPSPAPSPTATTPPPPPPLPFEDEPNNAPQIPIPNQRLTSPANR</sequence>
<gene>
    <name evidence="2" type="ORF">N44_02942</name>
</gene>
<evidence type="ECO:0000313" key="3">
    <source>
        <dbReference type="Proteomes" id="UP000030321"/>
    </source>
</evidence>
<proteinExistence type="predicted"/>
<evidence type="ECO:0000313" key="2">
    <source>
        <dbReference type="EMBL" id="GAL94362.1"/>
    </source>
</evidence>
<feature type="compositionally biased region" description="Pro residues" evidence="1">
    <location>
        <begin position="132"/>
        <end position="151"/>
    </location>
</feature>
<evidence type="ECO:0000256" key="1">
    <source>
        <dbReference type="SAM" id="MobiDB-lite"/>
    </source>
</evidence>
<feature type="compositionally biased region" description="Low complexity" evidence="1">
    <location>
        <begin position="157"/>
        <end position="167"/>
    </location>
</feature>
<feature type="region of interest" description="Disordered" evidence="1">
    <location>
        <begin position="119"/>
        <end position="175"/>
    </location>
</feature>
<accession>A0A0A1VX31</accession>
<protein>
    <submittedName>
        <fullName evidence="2">Uncharacterized protein</fullName>
    </submittedName>
</protein>
<dbReference type="EMBL" id="BBPA01000053">
    <property type="protein sequence ID" value="GAL94362.1"/>
    <property type="molecule type" value="Genomic_DNA"/>
</dbReference>
<dbReference type="AlphaFoldDB" id="A0A0A1VX31"/>